<keyword evidence="1" id="KW-0732">Signal</keyword>
<proteinExistence type="predicted"/>
<evidence type="ECO:0000313" key="3">
    <source>
        <dbReference type="Proteomes" id="UP000279457"/>
    </source>
</evidence>
<protein>
    <submittedName>
        <fullName evidence="2">Uncharacterized protein</fullName>
    </submittedName>
</protein>
<feature type="signal peptide" evidence="1">
    <location>
        <begin position="1"/>
        <end position="21"/>
    </location>
</feature>
<gene>
    <name evidence="2" type="ORF">EB241_08225</name>
</gene>
<organism evidence="2 3">
    <name type="scientific">Erwinia psidii</name>
    <dbReference type="NCBI Taxonomy" id="69224"/>
    <lineage>
        <taxon>Bacteria</taxon>
        <taxon>Pseudomonadati</taxon>
        <taxon>Pseudomonadota</taxon>
        <taxon>Gammaproteobacteria</taxon>
        <taxon>Enterobacterales</taxon>
        <taxon>Erwiniaceae</taxon>
        <taxon>Erwinia</taxon>
    </lineage>
</organism>
<dbReference type="OrthoDB" id="5455653at2"/>
<reference evidence="2 3" key="1">
    <citation type="submission" date="2018-10" db="EMBL/GenBank/DDBJ databases">
        <title>Draft genome sequence for the type isolate of Erwinia psidii, agent causal of bacterial blight in guava (Psidium guajava) and wilt and die-back of Eucalyptus spp.</title>
        <authorList>
            <person name="Hermenegildo P.S."/>
            <person name="Santos S.A."/>
            <person name="Guimaraes L.M.S."/>
            <person name="Vidigal P.M.P."/>
            <person name="Pereira I.C."/>
            <person name="Badel J.L."/>
            <person name="Alfenas-Zerbini P."/>
            <person name="Ferreira M.A.S.V."/>
            <person name="Alfenas A.C."/>
        </authorList>
    </citation>
    <scope>NUCLEOTIDE SEQUENCE [LARGE SCALE GENOMIC DNA]</scope>
    <source>
        <strain evidence="2 3">IBSBF 435</strain>
    </source>
</reference>
<name>A0A3N6RZN0_9GAMM</name>
<dbReference type="EMBL" id="RHHM01000005">
    <property type="protein sequence ID" value="RQM38674.1"/>
    <property type="molecule type" value="Genomic_DNA"/>
</dbReference>
<evidence type="ECO:0000256" key="1">
    <source>
        <dbReference type="SAM" id="SignalP"/>
    </source>
</evidence>
<accession>A0A3N6RZN0</accession>
<dbReference type="RefSeq" id="WP_124232680.1">
    <property type="nucleotide sequence ID" value="NZ_RHHM01000005.1"/>
</dbReference>
<comment type="caution">
    <text evidence="2">The sequence shown here is derived from an EMBL/GenBank/DDBJ whole genome shotgun (WGS) entry which is preliminary data.</text>
</comment>
<sequence length="147" mass="16513">MFNKLSVAMLLTLSLSLTVFAGSDNETDARLDTLMGLNSHEQYHNVFNKLQKAVKEKEAVAAMVDYPLTVTVSHKAIDIADNRALIKVYDKIFTNRLVKIILDQRYADLFAKETGVMVGPHGELWFSGLCTVNDCSKFDIKIMQINN</sequence>
<feature type="chain" id="PRO_5017927896" evidence="1">
    <location>
        <begin position="22"/>
        <end position="147"/>
    </location>
</feature>
<evidence type="ECO:0000313" key="2">
    <source>
        <dbReference type="EMBL" id="RQM38674.1"/>
    </source>
</evidence>
<dbReference type="Proteomes" id="UP000279457">
    <property type="component" value="Unassembled WGS sequence"/>
</dbReference>
<keyword evidence="3" id="KW-1185">Reference proteome</keyword>
<dbReference type="AlphaFoldDB" id="A0A3N6RZN0"/>